<evidence type="ECO:0000313" key="1">
    <source>
        <dbReference type="EMBL" id="KAI5073545.1"/>
    </source>
</evidence>
<sequence length="67" mass="7350">MLSSKDPACFRSVLQPLLQFVSSDFSDLMKMSAHQGERIVSSVLGSPPNSLLARYWLIGNLALNTLP</sequence>
<organism evidence="1 2">
    <name type="scientific">Adiantum capillus-veneris</name>
    <name type="common">Maidenhair fern</name>
    <dbReference type="NCBI Taxonomy" id="13818"/>
    <lineage>
        <taxon>Eukaryota</taxon>
        <taxon>Viridiplantae</taxon>
        <taxon>Streptophyta</taxon>
        <taxon>Embryophyta</taxon>
        <taxon>Tracheophyta</taxon>
        <taxon>Polypodiopsida</taxon>
        <taxon>Polypodiidae</taxon>
        <taxon>Polypodiales</taxon>
        <taxon>Pteridineae</taxon>
        <taxon>Pteridaceae</taxon>
        <taxon>Vittarioideae</taxon>
        <taxon>Adiantum</taxon>
    </lineage>
</organism>
<dbReference type="Proteomes" id="UP000886520">
    <property type="component" value="Chromosome 11"/>
</dbReference>
<keyword evidence="2" id="KW-1185">Reference proteome</keyword>
<evidence type="ECO:0000313" key="2">
    <source>
        <dbReference type="Proteomes" id="UP000886520"/>
    </source>
</evidence>
<comment type="caution">
    <text evidence="1">The sequence shown here is derived from an EMBL/GenBank/DDBJ whole genome shotgun (WGS) entry which is preliminary data.</text>
</comment>
<accession>A0A9D4UT07</accession>
<name>A0A9D4UT07_ADICA</name>
<dbReference type="AlphaFoldDB" id="A0A9D4UT07"/>
<protein>
    <submittedName>
        <fullName evidence="1">Uncharacterized protein</fullName>
    </submittedName>
</protein>
<dbReference type="EMBL" id="JABFUD020000011">
    <property type="protein sequence ID" value="KAI5073545.1"/>
    <property type="molecule type" value="Genomic_DNA"/>
</dbReference>
<proteinExistence type="predicted"/>
<dbReference type="OrthoDB" id="10021397at2759"/>
<gene>
    <name evidence="1" type="ORF">GOP47_0011558</name>
</gene>
<reference evidence="1" key="1">
    <citation type="submission" date="2021-01" db="EMBL/GenBank/DDBJ databases">
        <title>Adiantum capillus-veneris genome.</title>
        <authorList>
            <person name="Fang Y."/>
            <person name="Liao Q."/>
        </authorList>
    </citation>
    <scope>NUCLEOTIDE SEQUENCE</scope>
    <source>
        <strain evidence="1">H3</strain>
        <tissue evidence="1">Leaf</tissue>
    </source>
</reference>